<protein>
    <submittedName>
        <fullName evidence="1">Uncharacterized protein</fullName>
    </submittedName>
</protein>
<evidence type="ECO:0000313" key="2">
    <source>
        <dbReference type="Proteomes" id="UP000028924"/>
    </source>
</evidence>
<dbReference type="AlphaFoldDB" id="A0A087SHR5"/>
<name>A0A087SHR5_AUXPR</name>
<dbReference type="KEGG" id="apro:F751_3949"/>
<dbReference type="RefSeq" id="XP_011398161.1">
    <property type="nucleotide sequence ID" value="XM_011399859.1"/>
</dbReference>
<dbReference type="EMBL" id="KL662114">
    <property type="protein sequence ID" value="KFM25269.1"/>
    <property type="molecule type" value="Genomic_DNA"/>
</dbReference>
<accession>A0A087SHR5</accession>
<proteinExistence type="predicted"/>
<evidence type="ECO:0000313" key="1">
    <source>
        <dbReference type="EMBL" id="KFM25269.1"/>
    </source>
</evidence>
<dbReference type="Proteomes" id="UP000028924">
    <property type="component" value="Unassembled WGS sequence"/>
</dbReference>
<organism evidence="1 2">
    <name type="scientific">Auxenochlorella protothecoides</name>
    <name type="common">Green microalga</name>
    <name type="synonym">Chlorella protothecoides</name>
    <dbReference type="NCBI Taxonomy" id="3075"/>
    <lineage>
        <taxon>Eukaryota</taxon>
        <taxon>Viridiplantae</taxon>
        <taxon>Chlorophyta</taxon>
        <taxon>core chlorophytes</taxon>
        <taxon>Trebouxiophyceae</taxon>
        <taxon>Chlorellales</taxon>
        <taxon>Chlorellaceae</taxon>
        <taxon>Auxenochlorella</taxon>
    </lineage>
</organism>
<reference evidence="1 2" key="1">
    <citation type="journal article" date="2014" name="BMC Genomics">
        <title>Oil accumulation mechanisms of the oleaginous microalga Chlorella protothecoides revealed through its genome, transcriptomes, and proteomes.</title>
        <authorList>
            <person name="Gao C."/>
            <person name="Wang Y."/>
            <person name="Shen Y."/>
            <person name="Yan D."/>
            <person name="He X."/>
            <person name="Dai J."/>
            <person name="Wu Q."/>
        </authorList>
    </citation>
    <scope>NUCLEOTIDE SEQUENCE [LARGE SCALE GENOMIC DNA]</scope>
    <source>
        <strain evidence="1 2">0710</strain>
    </source>
</reference>
<dbReference type="GeneID" id="23615340"/>
<keyword evidence="2" id="KW-1185">Reference proteome</keyword>
<gene>
    <name evidence="1" type="ORF">F751_3949</name>
</gene>
<sequence length="94" mass="10629">MLFRSLHNGASHFPLMRTRACLSTVHPHIPRRMMSFDGMLFWSCDTLLHGFRGRCGALCRRSPTDNSQQALVCAGRRRRDQGQTACQALEIILG</sequence>